<keyword evidence="2" id="KW-1185">Reference proteome</keyword>
<protein>
    <submittedName>
        <fullName evidence="1">Uncharacterized protein</fullName>
    </submittedName>
</protein>
<organism evidence="1 2">
    <name type="scientific">Aquarana catesbeiana</name>
    <name type="common">American bullfrog</name>
    <name type="synonym">Rana catesbeiana</name>
    <dbReference type="NCBI Taxonomy" id="8400"/>
    <lineage>
        <taxon>Eukaryota</taxon>
        <taxon>Metazoa</taxon>
        <taxon>Chordata</taxon>
        <taxon>Craniata</taxon>
        <taxon>Vertebrata</taxon>
        <taxon>Euteleostomi</taxon>
        <taxon>Amphibia</taxon>
        <taxon>Batrachia</taxon>
        <taxon>Anura</taxon>
        <taxon>Neobatrachia</taxon>
        <taxon>Ranoidea</taxon>
        <taxon>Ranidae</taxon>
        <taxon>Aquarana</taxon>
    </lineage>
</organism>
<accession>A0A2G9S909</accession>
<reference evidence="2" key="1">
    <citation type="journal article" date="2017" name="Nat. Commun.">
        <title>The North American bullfrog draft genome provides insight into hormonal regulation of long noncoding RNA.</title>
        <authorList>
            <person name="Hammond S.A."/>
            <person name="Warren R.L."/>
            <person name="Vandervalk B.P."/>
            <person name="Kucuk E."/>
            <person name="Khan H."/>
            <person name="Gibb E.A."/>
            <person name="Pandoh P."/>
            <person name="Kirk H."/>
            <person name="Zhao Y."/>
            <person name="Jones M."/>
            <person name="Mungall A.J."/>
            <person name="Coope R."/>
            <person name="Pleasance S."/>
            <person name="Moore R.A."/>
            <person name="Holt R.A."/>
            <person name="Round J.M."/>
            <person name="Ohora S."/>
            <person name="Walle B.V."/>
            <person name="Veldhoen N."/>
            <person name="Helbing C.C."/>
            <person name="Birol I."/>
        </authorList>
    </citation>
    <scope>NUCLEOTIDE SEQUENCE [LARGE SCALE GENOMIC DNA]</scope>
</reference>
<sequence>MMFGLLNSLLHGVDIVKTWNQNGQLLPQRLQNKPKEKLNWVLLMPPSTRVLPVDMESEASPQ</sequence>
<proteinExistence type="predicted"/>
<dbReference type="EMBL" id="KV925716">
    <property type="protein sequence ID" value="PIO36607.1"/>
    <property type="molecule type" value="Genomic_DNA"/>
</dbReference>
<evidence type="ECO:0000313" key="2">
    <source>
        <dbReference type="Proteomes" id="UP000228934"/>
    </source>
</evidence>
<name>A0A2G9S909_AQUCT</name>
<dbReference type="Proteomes" id="UP000228934">
    <property type="component" value="Unassembled WGS sequence"/>
</dbReference>
<gene>
    <name evidence="1" type="ORF">AB205_0119270</name>
</gene>
<dbReference type="AlphaFoldDB" id="A0A2G9S909"/>
<evidence type="ECO:0000313" key="1">
    <source>
        <dbReference type="EMBL" id="PIO36607.1"/>
    </source>
</evidence>